<keyword evidence="8" id="KW-1185">Reference proteome</keyword>
<feature type="transmembrane region" description="Helical" evidence="5">
    <location>
        <begin position="236"/>
        <end position="255"/>
    </location>
</feature>
<feature type="transmembrane region" description="Helical" evidence="5">
    <location>
        <begin position="144"/>
        <end position="163"/>
    </location>
</feature>
<feature type="transmembrane region" description="Helical" evidence="5">
    <location>
        <begin position="175"/>
        <end position="201"/>
    </location>
</feature>
<feature type="transmembrane region" description="Helical" evidence="5">
    <location>
        <begin position="511"/>
        <end position="537"/>
    </location>
</feature>
<dbReference type="PANTHER" id="PTHR23502:SF23">
    <property type="entry name" value="FLUCONAZOLE RESISTANCE PROTEIN 1"/>
    <property type="match status" value="1"/>
</dbReference>
<comment type="subcellular location">
    <subcellularLocation>
        <location evidence="1">Membrane</location>
        <topology evidence="1">Multi-pass membrane protein</topology>
    </subcellularLocation>
</comment>
<keyword evidence="3 5" id="KW-1133">Transmembrane helix</keyword>
<dbReference type="PANTHER" id="PTHR23502">
    <property type="entry name" value="MAJOR FACILITATOR SUPERFAMILY"/>
    <property type="match status" value="1"/>
</dbReference>
<dbReference type="InterPro" id="IPR020846">
    <property type="entry name" value="MFS_dom"/>
</dbReference>
<accession>A0A9X0B467</accession>
<reference evidence="7" key="2">
    <citation type="journal article" date="2023" name="IMA Fungus">
        <title>Comparative genomic study of the Penicillium genus elucidates a diverse pangenome and 15 lateral gene transfer events.</title>
        <authorList>
            <person name="Petersen C."/>
            <person name="Sorensen T."/>
            <person name="Nielsen M.R."/>
            <person name="Sondergaard T.E."/>
            <person name="Sorensen J.L."/>
            <person name="Fitzpatrick D.A."/>
            <person name="Frisvad J.C."/>
            <person name="Nielsen K.L."/>
        </authorList>
    </citation>
    <scope>NUCLEOTIDE SEQUENCE</scope>
    <source>
        <strain evidence="7">IBT 29677</strain>
    </source>
</reference>
<dbReference type="EMBL" id="JAPZBU010000009">
    <property type="protein sequence ID" value="KAJ5387455.1"/>
    <property type="molecule type" value="Genomic_DNA"/>
</dbReference>
<sequence>MIYEGPLIRRLVSYEYNGRKYYQVSHCSLPTNMSPQWLRDSFFGQCMRHICKPVWCEYPEESAGWMEAANFHNLPSQNEKSIRVEWYSDTDEENPQSWSQAKKAFVTGVIGAYSFVVYMSAPIYTPGENSFMDEFHVSSAEAALGLAIYVLGYGAGPLFFSPLSEIPRIGRNIPYVISFALFCIISVPTAIAPTAIGFYFLRFLQGFFGSPCLATGGASIADMYSSDVLPHAMSTWGFCVFCAPAIGALVSGFAIPVLGWRFAMWEILMAAAPVLVLLILMPETSAATILHRRARRLEKNDKANLNPNTRIYQTAADVVQGEISFHEVLRESLLIPSKITFLDPAMMFLNCYTSLVYGIYYSFFEAFPIVYQGIYRFNLGEMGLAFLAIVVGTIISFVVYNYYIHRVFVPKARNGGFKKPEDVLVPALFACFGPSIGLFLFGWAARPEIHWIVPTIGIVIYPACVFVLMQCIFLYIPACYPQYAASVFAATDFTRSAFACGAVIFSRPLYLNLGIGPGCSLLAGLTIGCVVGIYVLYHYGEALRLRSKFVSKW</sequence>
<feature type="transmembrane region" description="Helical" evidence="5">
    <location>
        <begin position="423"/>
        <end position="445"/>
    </location>
</feature>
<feature type="transmembrane region" description="Helical" evidence="5">
    <location>
        <begin position="483"/>
        <end position="505"/>
    </location>
</feature>
<feature type="transmembrane region" description="Helical" evidence="5">
    <location>
        <begin position="207"/>
        <end position="224"/>
    </location>
</feature>
<dbReference type="GO" id="GO:0005886">
    <property type="term" value="C:plasma membrane"/>
    <property type="evidence" value="ECO:0007669"/>
    <property type="project" value="TreeGrafter"/>
</dbReference>
<dbReference type="AlphaFoldDB" id="A0A9X0B467"/>
<evidence type="ECO:0000256" key="5">
    <source>
        <dbReference type="SAM" id="Phobius"/>
    </source>
</evidence>
<feature type="transmembrane region" description="Helical" evidence="5">
    <location>
        <begin position="451"/>
        <end position="476"/>
    </location>
</feature>
<evidence type="ECO:0000259" key="6">
    <source>
        <dbReference type="PROSITE" id="PS50850"/>
    </source>
</evidence>
<reference evidence="7" key="1">
    <citation type="submission" date="2022-12" db="EMBL/GenBank/DDBJ databases">
        <authorList>
            <person name="Petersen C."/>
        </authorList>
    </citation>
    <scope>NUCLEOTIDE SEQUENCE</scope>
    <source>
        <strain evidence="7">IBT 29677</strain>
    </source>
</reference>
<evidence type="ECO:0000256" key="3">
    <source>
        <dbReference type="ARBA" id="ARBA00022989"/>
    </source>
</evidence>
<keyword evidence="4 5" id="KW-0472">Membrane</keyword>
<name>A0A9X0B467_9EURO</name>
<protein>
    <recommendedName>
        <fullName evidence="6">Major facilitator superfamily (MFS) profile domain-containing protein</fullName>
    </recommendedName>
</protein>
<comment type="caution">
    <text evidence="7">The sequence shown here is derived from an EMBL/GenBank/DDBJ whole genome shotgun (WGS) entry which is preliminary data.</text>
</comment>
<evidence type="ECO:0000256" key="2">
    <source>
        <dbReference type="ARBA" id="ARBA00022692"/>
    </source>
</evidence>
<gene>
    <name evidence="7" type="ORF">N7509_009996</name>
</gene>
<dbReference type="Pfam" id="PF07690">
    <property type="entry name" value="MFS_1"/>
    <property type="match status" value="1"/>
</dbReference>
<dbReference type="OrthoDB" id="3357846at2759"/>
<feature type="transmembrane region" description="Helical" evidence="5">
    <location>
        <begin position="345"/>
        <end position="364"/>
    </location>
</feature>
<dbReference type="Gene3D" id="1.20.1250.20">
    <property type="entry name" value="MFS general substrate transporter like domains"/>
    <property type="match status" value="1"/>
</dbReference>
<keyword evidence="2 5" id="KW-0812">Transmembrane</keyword>
<feature type="transmembrane region" description="Helical" evidence="5">
    <location>
        <begin position="267"/>
        <end position="290"/>
    </location>
</feature>
<feature type="transmembrane region" description="Helical" evidence="5">
    <location>
        <begin position="384"/>
        <end position="403"/>
    </location>
</feature>
<feature type="transmembrane region" description="Helical" evidence="5">
    <location>
        <begin position="104"/>
        <end position="124"/>
    </location>
</feature>
<dbReference type="SUPFAM" id="SSF103473">
    <property type="entry name" value="MFS general substrate transporter"/>
    <property type="match status" value="1"/>
</dbReference>
<evidence type="ECO:0000313" key="8">
    <source>
        <dbReference type="Proteomes" id="UP001147747"/>
    </source>
</evidence>
<dbReference type="Proteomes" id="UP001147747">
    <property type="component" value="Unassembled WGS sequence"/>
</dbReference>
<dbReference type="GO" id="GO:1990961">
    <property type="term" value="P:xenobiotic detoxification by transmembrane export across the plasma membrane"/>
    <property type="evidence" value="ECO:0007669"/>
    <property type="project" value="TreeGrafter"/>
</dbReference>
<evidence type="ECO:0000256" key="4">
    <source>
        <dbReference type="ARBA" id="ARBA00023136"/>
    </source>
</evidence>
<feature type="domain" description="Major facilitator superfamily (MFS) profile" evidence="6">
    <location>
        <begin position="106"/>
        <end position="553"/>
    </location>
</feature>
<dbReference type="GeneID" id="81373613"/>
<dbReference type="RefSeq" id="XP_056485253.1">
    <property type="nucleotide sequence ID" value="XM_056634633.1"/>
</dbReference>
<evidence type="ECO:0000313" key="7">
    <source>
        <dbReference type="EMBL" id="KAJ5387455.1"/>
    </source>
</evidence>
<dbReference type="GO" id="GO:0015244">
    <property type="term" value="F:fluconazole transmembrane transporter activity"/>
    <property type="evidence" value="ECO:0007669"/>
    <property type="project" value="TreeGrafter"/>
</dbReference>
<evidence type="ECO:0000256" key="1">
    <source>
        <dbReference type="ARBA" id="ARBA00004141"/>
    </source>
</evidence>
<proteinExistence type="predicted"/>
<dbReference type="InterPro" id="IPR011701">
    <property type="entry name" value="MFS"/>
</dbReference>
<organism evidence="7 8">
    <name type="scientific">Penicillium cosmopolitanum</name>
    <dbReference type="NCBI Taxonomy" id="1131564"/>
    <lineage>
        <taxon>Eukaryota</taxon>
        <taxon>Fungi</taxon>
        <taxon>Dikarya</taxon>
        <taxon>Ascomycota</taxon>
        <taxon>Pezizomycotina</taxon>
        <taxon>Eurotiomycetes</taxon>
        <taxon>Eurotiomycetidae</taxon>
        <taxon>Eurotiales</taxon>
        <taxon>Aspergillaceae</taxon>
        <taxon>Penicillium</taxon>
    </lineage>
</organism>
<dbReference type="CDD" id="cd17323">
    <property type="entry name" value="MFS_Tpo1_MDR_like"/>
    <property type="match status" value="1"/>
</dbReference>
<dbReference type="PROSITE" id="PS50850">
    <property type="entry name" value="MFS"/>
    <property type="match status" value="1"/>
</dbReference>
<dbReference type="InterPro" id="IPR036259">
    <property type="entry name" value="MFS_trans_sf"/>
</dbReference>